<evidence type="ECO:0000256" key="5">
    <source>
        <dbReference type="RuleBase" id="RU003345"/>
    </source>
</evidence>
<dbReference type="InterPro" id="IPR029510">
    <property type="entry name" value="Ald_DH_CS_GLU"/>
</dbReference>
<dbReference type="SUPFAM" id="SSF53474">
    <property type="entry name" value="alpha/beta-Hydrolases"/>
    <property type="match status" value="1"/>
</dbReference>
<comment type="similarity">
    <text evidence="2 5">Belongs to the aldehyde dehydrogenase family.</text>
</comment>
<dbReference type="InterPro" id="IPR016161">
    <property type="entry name" value="Ald_DH/histidinol_DH"/>
</dbReference>
<evidence type="ECO:0000256" key="3">
    <source>
        <dbReference type="ARBA" id="ARBA00023002"/>
    </source>
</evidence>
<dbReference type="InterPro" id="IPR015590">
    <property type="entry name" value="Aldehyde_DH_dom"/>
</dbReference>
<evidence type="ECO:0000313" key="10">
    <source>
        <dbReference type="Proteomes" id="UP000184267"/>
    </source>
</evidence>
<dbReference type="InterPro" id="IPR000073">
    <property type="entry name" value="AB_hydrolase_1"/>
</dbReference>
<dbReference type="InterPro" id="IPR016162">
    <property type="entry name" value="Ald_DH_N"/>
</dbReference>
<dbReference type="NCBIfam" id="TIGR01392">
    <property type="entry name" value="homoserO_Ac_trn"/>
    <property type="match status" value="1"/>
</dbReference>
<dbReference type="AlphaFoldDB" id="A0A1M2W0A9"/>
<feature type="compositionally biased region" description="Basic residues" evidence="6">
    <location>
        <begin position="413"/>
        <end position="423"/>
    </location>
</feature>
<evidence type="ECO:0000256" key="4">
    <source>
        <dbReference type="PROSITE-ProRule" id="PRU10007"/>
    </source>
</evidence>
<evidence type="ECO:0000259" key="8">
    <source>
        <dbReference type="Pfam" id="PF00561"/>
    </source>
</evidence>
<feature type="domain" description="Aldehyde dehydrogenase" evidence="7">
    <location>
        <begin position="498"/>
        <end position="941"/>
    </location>
</feature>
<evidence type="ECO:0000256" key="2">
    <source>
        <dbReference type="ARBA" id="ARBA00009986"/>
    </source>
</evidence>
<dbReference type="FunFam" id="3.40.605.10:FF:000007">
    <property type="entry name" value="NAD/NADP-dependent betaine aldehyde dehydrogenase"/>
    <property type="match status" value="1"/>
</dbReference>
<dbReference type="GO" id="GO:0004414">
    <property type="term" value="F:homoserine O-acetyltransferase activity"/>
    <property type="evidence" value="ECO:0007669"/>
    <property type="project" value="TreeGrafter"/>
</dbReference>
<dbReference type="GO" id="GO:0016620">
    <property type="term" value="F:oxidoreductase activity, acting on the aldehyde or oxo group of donors, NAD or NADP as acceptor"/>
    <property type="evidence" value="ECO:0007669"/>
    <property type="project" value="InterPro"/>
</dbReference>
<evidence type="ECO:0000256" key="6">
    <source>
        <dbReference type="SAM" id="MobiDB-lite"/>
    </source>
</evidence>
<dbReference type="Pfam" id="PF00171">
    <property type="entry name" value="Aldedh"/>
    <property type="match status" value="1"/>
</dbReference>
<dbReference type="Gene3D" id="3.40.309.10">
    <property type="entry name" value="Aldehyde Dehydrogenase, Chain A, domain 2"/>
    <property type="match status" value="1"/>
</dbReference>
<dbReference type="HAMAP" id="MF_00296">
    <property type="entry name" value="MetX_acyltransf"/>
    <property type="match status" value="1"/>
</dbReference>
<name>A0A1M2W0A9_TRAPU</name>
<dbReference type="Gene3D" id="3.40.50.1820">
    <property type="entry name" value="alpha/beta hydrolase"/>
    <property type="match status" value="1"/>
</dbReference>
<dbReference type="GO" id="GO:0009092">
    <property type="term" value="P:homoserine metabolic process"/>
    <property type="evidence" value="ECO:0007669"/>
    <property type="project" value="TreeGrafter"/>
</dbReference>
<feature type="compositionally biased region" description="Low complexity" evidence="6">
    <location>
        <begin position="401"/>
        <end position="412"/>
    </location>
</feature>
<evidence type="ECO:0000313" key="9">
    <source>
        <dbReference type="EMBL" id="OJT13294.1"/>
    </source>
</evidence>
<organism evidence="9 10">
    <name type="scientific">Trametes pubescens</name>
    <name type="common">White-rot fungus</name>
    <dbReference type="NCBI Taxonomy" id="154538"/>
    <lineage>
        <taxon>Eukaryota</taxon>
        <taxon>Fungi</taxon>
        <taxon>Dikarya</taxon>
        <taxon>Basidiomycota</taxon>
        <taxon>Agaricomycotina</taxon>
        <taxon>Agaricomycetes</taxon>
        <taxon>Polyporales</taxon>
        <taxon>Polyporaceae</taxon>
        <taxon>Trametes</taxon>
    </lineage>
</organism>
<comment type="caution">
    <text evidence="9">The sequence shown here is derived from an EMBL/GenBank/DDBJ whole genome shotgun (WGS) entry which is preliminary data.</text>
</comment>
<dbReference type="Proteomes" id="UP000184267">
    <property type="component" value="Unassembled WGS sequence"/>
</dbReference>
<feature type="compositionally biased region" description="Pro residues" evidence="6">
    <location>
        <begin position="424"/>
        <end position="433"/>
    </location>
</feature>
<feature type="active site" evidence="4">
    <location>
        <position position="710"/>
    </location>
</feature>
<dbReference type="SUPFAM" id="SSF53720">
    <property type="entry name" value="ALDH-like"/>
    <property type="match status" value="1"/>
</dbReference>
<dbReference type="Pfam" id="PF00561">
    <property type="entry name" value="Abhydrolase_1"/>
    <property type="match status" value="1"/>
</dbReference>
<reference evidence="9 10" key="1">
    <citation type="submission" date="2016-10" db="EMBL/GenBank/DDBJ databases">
        <title>Genome sequence of the basidiomycete white-rot fungus Trametes pubescens.</title>
        <authorList>
            <person name="Makela M.R."/>
            <person name="Granchi Z."/>
            <person name="Peng M."/>
            <person name="De Vries R.P."/>
            <person name="Grigoriev I."/>
            <person name="Riley R."/>
            <person name="Hilden K."/>
        </authorList>
    </citation>
    <scope>NUCLEOTIDE SEQUENCE [LARGE SCALE GENOMIC DNA]</scope>
    <source>
        <strain evidence="9 10">FBCC735</strain>
    </source>
</reference>
<evidence type="ECO:0000256" key="1">
    <source>
        <dbReference type="ARBA" id="ARBA00006886"/>
    </source>
</evidence>
<gene>
    <name evidence="9" type="ORF">TRAPUB_10060</name>
</gene>
<dbReference type="GO" id="GO:0005739">
    <property type="term" value="C:mitochondrion"/>
    <property type="evidence" value="ECO:0007669"/>
    <property type="project" value="TreeGrafter"/>
</dbReference>
<feature type="region of interest" description="Disordered" evidence="6">
    <location>
        <begin position="29"/>
        <end position="49"/>
    </location>
</feature>
<dbReference type="OrthoDB" id="310895at2759"/>
<dbReference type="InterPro" id="IPR016163">
    <property type="entry name" value="Ald_DH_C"/>
</dbReference>
<dbReference type="FunFam" id="3.40.309.10:FF:000009">
    <property type="entry name" value="Aldehyde dehydrogenase A"/>
    <property type="match status" value="1"/>
</dbReference>
<dbReference type="CDD" id="cd07114">
    <property type="entry name" value="ALDH_DhaS"/>
    <property type="match status" value="1"/>
</dbReference>
<comment type="similarity">
    <text evidence="1">Belongs to the AB hydrolase superfamily. MetX family.</text>
</comment>
<dbReference type="InterPro" id="IPR029058">
    <property type="entry name" value="AB_hydrolase_fold"/>
</dbReference>
<dbReference type="NCBIfam" id="NF001209">
    <property type="entry name" value="PRK00175.1"/>
    <property type="match status" value="1"/>
</dbReference>
<feature type="compositionally biased region" description="Low complexity" evidence="6">
    <location>
        <begin position="61"/>
        <end position="75"/>
    </location>
</feature>
<dbReference type="STRING" id="154538.A0A1M2W0A9"/>
<keyword evidence="10" id="KW-1185">Reference proteome</keyword>
<proteinExistence type="inferred from homology"/>
<dbReference type="OMA" id="AIYSAHE"/>
<dbReference type="PROSITE" id="PS00687">
    <property type="entry name" value="ALDEHYDE_DEHYDR_GLU"/>
    <property type="match status" value="1"/>
</dbReference>
<feature type="domain" description="AB hydrolase-1" evidence="8">
    <location>
        <begin position="125"/>
        <end position="472"/>
    </location>
</feature>
<dbReference type="PANTHER" id="PTHR32268:SF16">
    <property type="entry name" value="SERINE O-SUCCINYLTRANSFERASE"/>
    <property type="match status" value="1"/>
</dbReference>
<accession>A0A1M2W0A9</accession>
<feature type="region of interest" description="Disordered" evidence="6">
    <location>
        <begin position="61"/>
        <end position="88"/>
    </location>
</feature>
<dbReference type="GO" id="GO:0009086">
    <property type="term" value="P:methionine biosynthetic process"/>
    <property type="evidence" value="ECO:0007669"/>
    <property type="project" value="TreeGrafter"/>
</dbReference>
<dbReference type="GO" id="GO:0009001">
    <property type="term" value="F:serine O-acetyltransferase activity"/>
    <property type="evidence" value="ECO:0007669"/>
    <property type="project" value="TreeGrafter"/>
</dbReference>
<feature type="region of interest" description="Disordered" evidence="6">
    <location>
        <begin position="395"/>
        <end position="437"/>
    </location>
</feature>
<protein>
    <submittedName>
        <fullName evidence="9">Uncharacterized protein</fullName>
    </submittedName>
</protein>
<dbReference type="Gene3D" id="3.40.605.10">
    <property type="entry name" value="Aldehyde Dehydrogenase, Chain A, domain 1"/>
    <property type="match status" value="1"/>
</dbReference>
<evidence type="ECO:0000259" key="7">
    <source>
        <dbReference type="Pfam" id="PF00171"/>
    </source>
</evidence>
<dbReference type="GO" id="GO:0006535">
    <property type="term" value="P:cysteine biosynthetic process from serine"/>
    <property type="evidence" value="ECO:0007669"/>
    <property type="project" value="TreeGrafter"/>
</dbReference>
<dbReference type="EMBL" id="MNAD01000413">
    <property type="protein sequence ID" value="OJT13294.1"/>
    <property type="molecule type" value="Genomic_DNA"/>
</dbReference>
<dbReference type="PANTHER" id="PTHR32268">
    <property type="entry name" value="HOMOSERINE O-ACETYLTRANSFERASE"/>
    <property type="match status" value="1"/>
</dbReference>
<dbReference type="InterPro" id="IPR008220">
    <property type="entry name" value="HAT_MetX-like"/>
</dbReference>
<keyword evidence="3 5" id="KW-0560">Oxidoreductase</keyword>
<sequence length="970" mass="104694">MNVGKSTPKALRLLSKSSARAYRSHPIRAASQCSAPGPSNPPHERPHFPCVDAHAARESRIITSRSSSSSASTLSGPEPPYARPNPTTYKIYRHQSPLPLVYTDPLPAFDIAYETWGTLSPRKDNVILLHTGLSASSHAASTDLNPADGWWEKFIGPGKALDTNQFFIICTNVLGGCYGSTGPSSIDAATGEPYATRFPVLSIFDMVRAQFCLLDHLGIDALYASVGSSMGAMQSLAAGWLYPERVGKVVSISGTARSSPSAIAMRFAQRSVLMADPNWKKGFYYDGLPPHTGMKLARQIATITYRSGPEWDLRFGRKLRKLPDDAATPPDRPRTPALCPDFQIETYLDHQGEEFCLKYDANSLIYISKAMDLFDMTGPALAELRLASLAPRAGPPPLPPSLSAHPSSPAHSQYHHLLSHSKSHPPPPNPPLHLPELADGLRPLANTPVLILGVQSDILFPVEQQREVADALRITGNQMVSYYELGGVWGHDTFLIVSASQEDVQSAVHNAHEVFKAGVWSRAPASTRATVLSNLARDLEERVPELAKLETAQTGRAVREMKAQLGRLPEWLDYYAAVLRTHNAYVAPTQGQLLNYVQRIPLGVVAQITPFNHPLLIAVKKIAPALAAGNSVIVKPSELAPMSVLEFAEMAVAAGVPAGVLQVLPGYGRTVGKSLVSDPVIKKVDITAGTDTGREIGKIVGGNLAHYTAELGGKAPIVVFGDADVESAVNGAAFACFVASGQTCVSGTRLLVQDAIYDEFMDGFMHKVESITRRMGDPMNPKSTMGTVISLRQLERIQGMVQRGVGTVLAGGRRMAGPSPLDGYDLSQGAFFPPTVITDVPTEDDLWREEIFGPVVVVKRFSSEQEGIDLANGCKYGLGAGVWTQDLSKAHRVSALIQAGLVWVNAHHRNDPSSPWGGMKESGIGRENGLEAFEAYTQSKSTIVNIATAEDTRNAQDWFADDGDAEKRYG</sequence>